<dbReference type="GO" id="GO:0046872">
    <property type="term" value="F:metal ion binding"/>
    <property type="evidence" value="ECO:0007669"/>
    <property type="project" value="UniProtKB-UniRule"/>
</dbReference>
<evidence type="ECO:0000256" key="3">
    <source>
        <dbReference type="ARBA" id="ARBA00022723"/>
    </source>
</evidence>
<comment type="similarity">
    <text evidence="2 6">Belongs to the Nudix hydrolase family.</text>
</comment>
<dbReference type="InterPro" id="IPR020084">
    <property type="entry name" value="NUDIX_hydrolase_CS"/>
</dbReference>
<evidence type="ECO:0000259" key="7">
    <source>
        <dbReference type="PROSITE" id="PS51462"/>
    </source>
</evidence>
<protein>
    <recommendedName>
        <fullName evidence="6">Nudix hydrolase</fullName>
        <shortName evidence="6">AtNUDT</shortName>
        <ecNumber evidence="6">3.6.1.13</ecNumber>
        <ecNumber evidence="6">3.6.1.22</ecNumber>
    </recommendedName>
    <alternativeName>
        <fullName evidence="6">ADP-ribose pyrophosphatase</fullName>
    </alternativeName>
    <alternativeName>
        <fullName evidence="6">NADH pyrophosphatase</fullName>
    </alternativeName>
</protein>
<comment type="cofactor">
    <cofactor evidence="1 6">
        <name>Mg(2+)</name>
        <dbReference type="ChEBI" id="CHEBI:18420"/>
    </cofactor>
</comment>
<dbReference type="CDD" id="cd04670">
    <property type="entry name" value="NUDIX_ASFGF2_Nudt6"/>
    <property type="match status" value="2"/>
</dbReference>
<proteinExistence type="inferred from homology"/>
<dbReference type="PROSITE" id="PS00893">
    <property type="entry name" value="NUDIX_BOX"/>
    <property type="match status" value="2"/>
</dbReference>
<dbReference type="GO" id="GO:0047631">
    <property type="term" value="F:ADP-ribose diphosphatase activity"/>
    <property type="evidence" value="ECO:0007669"/>
    <property type="project" value="UniProtKB-UniRule"/>
</dbReference>
<keyword evidence="4 6" id="KW-0378">Hydrolase</keyword>
<dbReference type="Gene3D" id="3.40.630.30">
    <property type="match status" value="2"/>
</dbReference>
<dbReference type="PANTHER" id="PTHR13994:SF26">
    <property type="entry name" value="NUDIX HYDROLASE 5-RELATED"/>
    <property type="match status" value="1"/>
</dbReference>
<dbReference type="GO" id="GO:0051287">
    <property type="term" value="F:NAD binding"/>
    <property type="evidence" value="ECO:0007669"/>
    <property type="project" value="UniProtKB-UniRule"/>
</dbReference>
<evidence type="ECO:0000256" key="6">
    <source>
        <dbReference type="RuleBase" id="RU368106"/>
    </source>
</evidence>
<dbReference type="FunFam" id="3.40.630.30:FF:000016">
    <property type="entry name" value="nudix hydrolase 2"/>
    <property type="match status" value="2"/>
</dbReference>
<keyword evidence="3 6" id="KW-0479">Metal-binding</keyword>
<dbReference type="Proteomes" id="UP000682877">
    <property type="component" value="Chromosome 3"/>
</dbReference>
<dbReference type="AlphaFoldDB" id="A0A8S2A1W0"/>
<dbReference type="Pfam" id="PF18290">
    <property type="entry name" value="Nudix_hydro"/>
    <property type="match status" value="2"/>
</dbReference>
<dbReference type="PANTHER" id="PTHR13994">
    <property type="entry name" value="NUDIX HYDROLASE RELATED"/>
    <property type="match status" value="1"/>
</dbReference>
<keyword evidence="9" id="KW-1185">Reference proteome</keyword>
<dbReference type="EC" id="3.6.1.22" evidence="6"/>
<comment type="function">
    <text evidence="6">Mediates the hydrolysis of some nucleoside diphosphate derivatives, possibly using both NADH and ADP-ribose as substrates.</text>
</comment>
<name>A0A8S2A1W0_ARAAE</name>
<accession>A0A8S2A1W0</accession>
<evidence type="ECO:0000256" key="1">
    <source>
        <dbReference type="ARBA" id="ARBA00001946"/>
    </source>
</evidence>
<evidence type="ECO:0000256" key="4">
    <source>
        <dbReference type="ARBA" id="ARBA00022801"/>
    </source>
</evidence>
<dbReference type="PRINTS" id="PR01356">
    <property type="entry name" value="GFGPROTEIN"/>
</dbReference>
<dbReference type="InterPro" id="IPR040618">
    <property type="entry name" value="Pre-Nudix"/>
</dbReference>
<sequence>MGGEGQQISLLDGVEDRFGGIVVNLMEVESMTVEDFDAKLDNSLKAWKDQGKKGIWIKLPRELSSLVDTAIKKGFTYHHAENEYVMLTSWLPEPPSTLPCNASHRIGIGAFVLNKNGEMLVVQENSGYFRDKNVWKVPTGTIKEGESIWAGAVREVKEETDIDAEFVEVLAFMESHQAVWQRKTDIFFVCELEASTFEIKKQDSEIYAAKWMLVEEYVNQPFHNKEGNEMFKLIANICLKSMDGEAQQIALLNGKEDRYGGVEVNLMEVDSMTAEDFNAKLDVSLKAWKDQGKKGIWIKLPCELLSLVDIAIKKGFTYHHAENEYVMLTSWISDLPSTIPANASHRIGIGALVLNKNREVLVVQEIDGVFKGTGLWKLPTGVIQEGEGIWAGAVREVKEETGIETRFVEVLAFGESHQSFLGRKTDIYFLCELEPSTFEIKKQDSEILDAKWMPIEEYVKQPFIQNRENFRCMANICLKRSREEYLGFSTVLTKNLTGKESYLYCNTDHADFLNGKLDHASTSLFRKCFCLT</sequence>
<dbReference type="Gene3D" id="3.90.79.10">
    <property type="entry name" value="Nucleoside Triphosphate Pyrophosphohydrolase"/>
    <property type="match status" value="2"/>
</dbReference>
<comment type="catalytic activity">
    <reaction evidence="6">
        <text>NADH + H2O = reduced beta-nicotinamide D-ribonucleotide + AMP + 2 H(+)</text>
        <dbReference type="Rhea" id="RHEA:48868"/>
        <dbReference type="ChEBI" id="CHEBI:15377"/>
        <dbReference type="ChEBI" id="CHEBI:15378"/>
        <dbReference type="ChEBI" id="CHEBI:57945"/>
        <dbReference type="ChEBI" id="CHEBI:90832"/>
        <dbReference type="ChEBI" id="CHEBI:456215"/>
        <dbReference type="EC" id="3.6.1.22"/>
    </reaction>
</comment>
<evidence type="ECO:0000256" key="2">
    <source>
        <dbReference type="ARBA" id="ARBA00005582"/>
    </source>
</evidence>
<dbReference type="SUPFAM" id="SSF55811">
    <property type="entry name" value="Nudix"/>
    <property type="match status" value="2"/>
</dbReference>
<feature type="domain" description="Nudix hydrolase" evidence="7">
    <location>
        <begin position="344"/>
        <end position="477"/>
    </location>
</feature>
<dbReference type="EMBL" id="LR999453">
    <property type="protein sequence ID" value="CAE5973023.1"/>
    <property type="molecule type" value="Genomic_DNA"/>
</dbReference>
<evidence type="ECO:0000313" key="9">
    <source>
        <dbReference type="Proteomes" id="UP000682877"/>
    </source>
</evidence>
<dbReference type="Pfam" id="PF00293">
    <property type="entry name" value="NUDIX"/>
    <property type="match status" value="2"/>
</dbReference>
<evidence type="ECO:0000256" key="5">
    <source>
        <dbReference type="ARBA" id="ARBA00022842"/>
    </source>
</evidence>
<evidence type="ECO:0000313" key="8">
    <source>
        <dbReference type="EMBL" id="CAE5973023.1"/>
    </source>
</evidence>
<dbReference type="EC" id="3.6.1.13" evidence="6"/>
<dbReference type="PROSITE" id="PS51462">
    <property type="entry name" value="NUDIX"/>
    <property type="match status" value="2"/>
</dbReference>
<dbReference type="InterPro" id="IPR003293">
    <property type="entry name" value="Nudix_hydrolase6-like"/>
</dbReference>
<dbReference type="FunFam" id="3.90.79.10:FF:000015">
    <property type="entry name" value="Nudix hydrolase 8"/>
    <property type="match status" value="2"/>
</dbReference>
<dbReference type="InterPro" id="IPR000086">
    <property type="entry name" value="NUDIX_hydrolase_dom"/>
</dbReference>
<feature type="domain" description="Nudix hydrolase" evidence="7">
    <location>
        <begin position="103"/>
        <end position="235"/>
    </location>
</feature>
<reference evidence="8" key="1">
    <citation type="submission" date="2021-01" db="EMBL/GenBank/DDBJ databases">
        <authorList>
            <person name="Bezrukov I."/>
        </authorList>
    </citation>
    <scope>NUCLEOTIDE SEQUENCE</scope>
</reference>
<comment type="catalytic activity">
    <reaction evidence="6">
        <text>NAD(+) + H2O = beta-nicotinamide D-ribonucleotide + AMP + 2 H(+)</text>
        <dbReference type="Rhea" id="RHEA:11800"/>
        <dbReference type="ChEBI" id="CHEBI:14649"/>
        <dbReference type="ChEBI" id="CHEBI:15377"/>
        <dbReference type="ChEBI" id="CHEBI:15378"/>
        <dbReference type="ChEBI" id="CHEBI:57540"/>
        <dbReference type="ChEBI" id="CHEBI:456215"/>
        <dbReference type="EC" id="3.6.1.22"/>
    </reaction>
</comment>
<dbReference type="GO" id="GO:0035529">
    <property type="term" value="F:NADH pyrophosphatase activity"/>
    <property type="evidence" value="ECO:0007669"/>
    <property type="project" value="UniProtKB-UniRule"/>
</dbReference>
<keyword evidence="5 6" id="KW-0460">Magnesium</keyword>
<comment type="catalytic activity">
    <reaction evidence="6">
        <text>ADP-D-ribose + H2O = D-ribose 5-phosphate + AMP + 2 H(+)</text>
        <dbReference type="Rhea" id="RHEA:10412"/>
        <dbReference type="ChEBI" id="CHEBI:15377"/>
        <dbReference type="ChEBI" id="CHEBI:15378"/>
        <dbReference type="ChEBI" id="CHEBI:57967"/>
        <dbReference type="ChEBI" id="CHEBI:78346"/>
        <dbReference type="ChEBI" id="CHEBI:456215"/>
        <dbReference type="EC" id="3.6.1.13"/>
    </reaction>
</comment>
<dbReference type="InterPro" id="IPR015797">
    <property type="entry name" value="NUDIX_hydrolase-like_dom_sf"/>
</dbReference>
<organism evidence="8 9">
    <name type="scientific">Arabidopsis arenosa</name>
    <name type="common">Sand rock-cress</name>
    <name type="synonym">Cardaminopsis arenosa</name>
    <dbReference type="NCBI Taxonomy" id="38785"/>
    <lineage>
        <taxon>Eukaryota</taxon>
        <taxon>Viridiplantae</taxon>
        <taxon>Streptophyta</taxon>
        <taxon>Embryophyta</taxon>
        <taxon>Tracheophyta</taxon>
        <taxon>Spermatophyta</taxon>
        <taxon>Magnoliopsida</taxon>
        <taxon>eudicotyledons</taxon>
        <taxon>Gunneridae</taxon>
        <taxon>Pentapetalae</taxon>
        <taxon>rosids</taxon>
        <taxon>malvids</taxon>
        <taxon>Brassicales</taxon>
        <taxon>Brassicaceae</taxon>
        <taxon>Camelineae</taxon>
        <taxon>Arabidopsis</taxon>
    </lineage>
</organism>
<gene>
    <name evidence="8" type="ORF">AARE701A_LOCUS8172</name>
</gene>